<feature type="transmembrane region" description="Helical" evidence="1">
    <location>
        <begin position="253"/>
        <end position="274"/>
    </location>
</feature>
<dbReference type="Proteomes" id="UP000075420">
    <property type="component" value="Unassembled WGS sequence"/>
</dbReference>
<feature type="transmembrane region" description="Helical" evidence="1">
    <location>
        <begin position="294"/>
        <end position="314"/>
    </location>
</feature>
<reference evidence="2 3" key="1">
    <citation type="submission" date="2014-02" db="EMBL/GenBank/DDBJ databases">
        <title>The small core and large imbalanced accessory genome model reveals a collaborative survival strategy of Sorangium cellulosum strains in nature.</title>
        <authorList>
            <person name="Han K."/>
            <person name="Peng R."/>
            <person name="Blom J."/>
            <person name="Li Y.-Z."/>
        </authorList>
    </citation>
    <scope>NUCLEOTIDE SEQUENCE [LARGE SCALE GENOMIC DNA]</scope>
    <source>
        <strain evidence="2 3">So0157-25</strain>
    </source>
</reference>
<proteinExistence type="predicted"/>
<evidence type="ECO:0000256" key="1">
    <source>
        <dbReference type="SAM" id="Phobius"/>
    </source>
</evidence>
<feature type="transmembrane region" description="Helical" evidence="1">
    <location>
        <begin position="210"/>
        <end position="232"/>
    </location>
</feature>
<dbReference type="PANTHER" id="PTHR43044:SF1">
    <property type="entry name" value="QUINOL:CYTOCHROME C OXIDOREDUCTASE QUINONE-BINDING SUBUNIT 2"/>
    <property type="match status" value="1"/>
</dbReference>
<sequence length="398" mass="43405">MNGRTPRIPIFRGGRALVARSLGLALLGVALLVVGAFVDRERVFHAYLAAYAYAVTTAVGALIFLMICHAMGATWPVAVRRLAEAILSALPLLAVLFLPLLLGMDSLYGDWLHPESIRDEHAREIVLHKAPYLNLPFFLARTAIYFAIWLALSGLLRGGSLRGDSSPALAGGGRLRALSVGGLPLVALSLSFASFDWLMSLAPLWVSTMFPVYVFAGGFVAAIALLTGLTFTTERAGLLPGISASHYYALGRLLLAFTIFWAYAAFFQFMLIWLADKPEEAEFYLRRYHGPWGAATLVLVLARFVIPFLILLNYGIKRRPAWLSAVAAWVLVAHYLDMHWLVVPEASGDRAPYHWLDLAALLAVVGPCVALAALRQRGKPLVPVNDPALPAALKYESV</sequence>
<feature type="transmembrane region" description="Helical" evidence="1">
    <location>
        <begin position="353"/>
        <end position="374"/>
    </location>
</feature>
<evidence type="ECO:0000313" key="3">
    <source>
        <dbReference type="Proteomes" id="UP000075420"/>
    </source>
</evidence>
<keyword evidence="1" id="KW-0812">Transmembrane</keyword>
<dbReference type="PANTHER" id="PTHR43044">
    <property type="match status" value="1"/>
</dbReference>
<feature type="transmembrane region" description="Helical" evidence="1">
    <location>
        <begin position="177"/>
        <end position="198"/>
    </location>
</feature>
<feature type="transmembrane region" description="Helical" evidence="1">
    <location>
        <begin position="321"/>
        <end position="341"/>
    </location>
</feature>
<feature type="transmembrane region" description="Helical" evidence="1">
    <location>
        <begin position="21"/>
        <end position="38"/>
    </location>
</feature>
<feature type="transmembrane region" description="Helical" evidence="1">
    <location>
        <begin position="82"/>
        <end position="102"/>
    </location>
</feature>
<accession>A0A150NZN0</accession>
<dbReference type="AlphaFoldDB" id="A0A150NZN0"/>
<dbReference type="EMBL" id="JELY01003580">
    <property type="protein sequence ID" value="KYF47767.1"/>
    <property type="molecule type" value="Genomic_DNA"/>
</dbReference>
<comment type="caution">
    <text evidence="2">The sequence shown here is derived from an EMBL/GenBank/DDBJ whole genome shotgun (WGS) entry which is preliminary data.</text>
</comment>
<gene>
    <name evidence="2" type="ORF">BE08_42660</name>
</gene>
<feature type="transmembrane region" description="Helical" evidence="1">
    <location>
        <begin position="137"/>
        <end position="156"/>
    </location>
</feature>
<keyword evidence="1" id="KW-1133">Transmembrane helix</keyword>
<name>A0A150NZN0_SORCE</name>
<protein>
    <recommendedName>
        <fullName evidence="4">Quinol:cytochrome C oxidoreductase</fullName>
    </recommendedName>
</protein>
<organism evidence="2 3">
    <name type="scientific">Sorangium cellulosum</name>
    <name type="common">Polyangium cellulosum</name>
    <dbReference type="NCBI Taxonomy" id="56"/>
    <lineage>
        <taxon>Bacteria</taxon>
        <taxon>Pseudomonadati</taxon>
        <taxon>Myxococcota</taxon>
        <taxon>Polyangia</taxon>
        <taxon>Polyangiales</taxon>
        <taxon>Polyangiaceae</taxon>
        <taxon>Sorangium</taxon>
    </lineage>
</organism>
<evidence type="ECO:0008006" key="4">
    <source>
        <dbReference type="Google" id="ProtNLM"/>
    </source>
</evidence>
<keyword evidence="1" id="KW-0472">Membrane</keyword>
<feature type="transmembrane region" description="Helical" evidence="1">
    <location>
        <begin position="50"/>
        <end position="70"/>
    </location>
</feature>
<evidence type="ECO:0000313" key="2">
    <source>
        <dbReference type="EMBL" id="KYF47767.1"/>
    </source>
</evidence>